<dbReference type="Proteomes" id="UP000006729">
    <property type="component" value="Chromosome 6"/>
</dbReference>
<feature type="region of interest" description="Disordered" evidence="1">
    <location>
        <begin position="1"/>
        <end position="22"/>
    </location>
</feature>
<name>A0A2K2A8Q7_POPTR</name>
<proteinExistence type="predicted"/>
<evidence type="ECO:0000313" key="2">
    <source>
        <dbReference type="EMBL" id="PNT33906.1"/>
    </source>
</evidence>
<protein>
    <submittedName>
        <fullName evidence="2">Uncharacterized protein</fullName>
    </submittedName>
</protein>
<dbReference type="AlphaFoldDB" id="A0A2K2A8Q7"/>
<reference evidence="2 3" key="1">
    <citation type="journal article" date="2006" name="Science">
        <title>The genome of black cottonwood, Populus trichocarpa (Torr. &amp; Gray).</title>
        <authorList>
            <person name="Tuskan G.A."/>
            <person name="Difazio S."/>
            <person name="Jansson S."/>
            <person name="Bohlmann J."/>
            <person name="Grigoriev I."/>
            <person name="Hellsten U."/>
            <person name="Putnam N."/>
            <person name="Ralph S."/>
            <person name="Rombauts S."/>
            <person name="Salamov A."/>
            <person name="Schein J."/>
            <person name="Sterck L."/>
            <person name="Aerts A."/>
            <person name="Bhalerao R.R."/>
            <person name="Bhalerao R.P."/>
            <person name="Blaudez D."/>
            <person name="Boerjan W."/>
            <person name="Brun A."/>
            <person name="Brunner A."/>
            <person name="Busov V."/>
            <person name="Campbell M."/>
            <person name="Carlson J."/>
            <person name="Chalot M."/>
            <person name="Chapman J."/>
            <person name="Chen G.L."/>
            <person name="Cooper D."/>
            <person name="Coutinho P.M."/>
            <person name="Couturier J."/>
            <person name="Covert S."/>
            <person name="Cronk Q."/>
            <person name="Cunningham R."/>
            <person name="Davis J."/>
            <person name="Degroeve S."/>
            <person name="Dejardin A."/>
            <person name="Depamphilis C."/>
            <person name="Detter J."/>
            <person name="Dirks B."/>
            <person name="Dubchak I."/>
            <person name="Duplessis S."/>
            <person name="Ehlting J."/>
            <person name="Ellis B."/>
            <person name="Gendler K."/>
            <person name="Goodstein D."/>
            <person name="Gribskov M."/>
            <person name="Grimwood J."/>
            <person name="Groover A."/>
            <person name="Gunter L."/>
            <person name="Hamberger B."/>
            <person name="Heinze B."/>
            <person name="Helariutta Y."/>
            <person name="Henrissat B."/>
            <person name="Holligan D."/>
            <person name="Holt R."/>
            <person name="Huang W."/>
            <person name="Islam-Faridi N."/>
            <person name="Jones S."/>
            <person name="Jones-Rhoades M."/>
            <person name="Jorgensen R."/>
            <person name="Joshi C."/>
            <person name="Kangasjarvi J."/>
            <person name="Karlsson J."/>
            <person name="Kelleher C."/>
            <person name="Kirkpatrick R."/>
            <person name="Kirst M."/>
            <person name="Kohler A."/>
            <person name="Kalluri U."/>
            <person name="Larimer F."/>
            <person name="Leebens-Mack J."/>
            <person name="Leple J.C."/>
            <person name="Locascio P."/>
            <person name="Lou Y."/>
            <person name="Lucas S."/>
            <person name="Martin F."/>
            <person name="Montanini B."/>
            <person name="Napoli C."/>
            <person name="Nelson D.R."/>
            <person name="Nelson C."/>
            <person name="Nieminen K."/>
            <person name="Nilsson O."/>
            <person name="Pereda V."/>
            <person name="Peter G."/>
            <person name="Philippe R."/>
            <person name="Pilate G."/>
            <person name="Poliakov A."/>
            <person name="Razumovskaya J."/>
            <person name="Richardson P."/>
            <person name="Rinaldi C."/>
            <person name="Ritland K."/>
            <person name="Rouze P."/>
            <person name="Ryaboy D."/>
            <person name="Schmutz J."/>
            <person name="Schrader J."/>
            <person name="Segerman B."/>
            <person name="Shin H."/>
            <person name="Siddiqui A."/>
            <person name="Sterky F."/>
            <person name="Terry A."/>
            <person name="Tsai C.J."/>
            <person name="Uberbacher E."/>
            <person name="Unneberg P."/>
            <person name="Vahala J."/>
            <person name="Wall K."/>
            <person name="Wessler S."/>
            <person name="Yang G."/>
            <person name="Yin T."/>
            <person name="Douglas C."/>
            <person name="Marra M."/>
            <person name="Sandberg G."/>
            <person name="Van de Peer Y."/>
            <person name="Rokhsar D."/>
        </authorList>
    </citation>
    <scope>NUCLEOTIDE SEQUENCE [LARGE SCALE GENOMIC DNA]</scope>
    <source>
        <strain evidence="3">cv. Nisqually</strain>
    </source>
</reference>
<gene>
    <name evidence="2" type="ORF">POPTR_006G264100</name>
</gene>
<dbReference type="EMBL" id="CM009295">
    <property type="protein sequence ID" value="PNT33906.1"/>
    <property type="molecule type" value="Genomic_DNA"/>
</dbReference>
<keyword evidence="3" id="KW-1185">Reference proteome</keyword>
<dbReference type="InParanoid" id="A0A2K2A8Q7"/>
<sequence>MTFSLNRPIPVSAQEEDDSLLHHSPPHCPHHHQFLFISSLLELAIFDNLNSSITFCLNATPKVVFFFSKHVFVNSHHSSRFTPGI</sequence>
<evidence type="ECO:0000256" key="1">
    <source>
        <dbReference type="SAM" id="MobiDB-lite"/>
    </source>
</evidence>
<organism evidence="2 3">
    <name type="scientific">Populus trichocarpa</name>
    <name type="common">Western balsam poplar</name>
    <name type="synonym">Populus balsamifera subsp. trichocarpa</name>
    <dbReference type="NCBI Taxonomy" id="3694"/>
    <lineage>
        <taxon>Eukaryota</taxon>
        <taxon>Viridiplantae</taxon>
        <taxon>Streptophyta</taxon>
        <taxon>Embryophyta</taxon>
        <taxon>Tracheophyta</taxon>
        <taxon>Spermatophyta</taxon>
        <taxon>Magnoliopsida</taxon>
        <taxon>eudicotyledons</taxon>
        <taxon>Gunneridae</taxon>
        <taxon>Pentapetalae</taxon>
        <taxon>rosids</taxon>
        <taxon>fabids</taxon>
        <taxon>Malpighiales</taxon>
        <taxon>Salicaceae</taxon>
        <taxon>Saliceae</taxon>
        <taxon>Populus</taxon>
    </lineage>
</organism>
<evidence type="ECO:0000313" key="3">
    <source>
        <dbReference type="Proteomes" id="UP000006729"/>
    </source>
</evidence>
<accession>A0A2K2A8Q7</accession>